<feature type="domain" description="FAD dependent oxidoreductase" evidence="2">
    <location>
        <begin position="55"/>
        <end position="325"/>
    </location>
</feature>
<feature type="compositionally biased region" description="Basic residues" evidence="1">
    <location>
        <begin position="11"/>
        <end position="28"/>
    </location>
</feature>
<dbReference type="SUPFAM" id="SSF51905">
    <property type="entry name" value="FAD/NAD(P)-binding domain"/>
    <property type="match status" value="1"/>
</dbReference>
<comment type="caution">
    <text evidence="3">The sequence shown here is derived from an EMBL/GenBank/DDBJ whole genome shotgun (WGS) entry which is preliminary data.</text>
</comment>
<dbReference type="PANTHER" id="PTHR13847:SF150">
    <property type="entry name" value="OXIDOREDUCTASE TDA3-RELATED"/>
    <property type="match status" value="1"/>
</dbReference>
<dbReference type="PANTHER" id="PTHR13847">
    <property type="entry name" value="SARCOSINE DEHYDROGENASE-RELATED"/>
    <property type="match status" value="1"/>
</dbReference>
<gene>
    <name evidence="3" type="ORF">WJX72_004001</name>
</gene>
<sequence length="348" mass="36574">MSHLVKQGYLHTRRGSTGRVSQRRRSRWHTTPASATAMATGGSPRVVILGGGVEELGVDIGYRKVTTASVTAGAAKPRKAPIAHNAPSWLDGNIAGYRELATVNDDTTAQVHPHKLTSALMAAATQLGAGLRIGCVQGLEVSEDGRVQGVRVDGDVIPADVVVVAMGPWSSQAARWFSRPVPVTGQRYHSIVLKPSLPISAHCLFLSYRSKSGQVKDPEVYPRPDGTVYVCGEAGRPMQGKGIPDIPSDLPVDPDACSSLQGVATSISSSLNEVMQSQACCLPLSSDDLPMIGPVPGVEGAYIATGHGCWGILNGPLTGKLIAELIVHGAAQSLDISHFDPARLMSQL</sequence>
<accession>A0AAW1PSS5</accession>
<evidence type="ECO:0000259" key="2">
    <source>
        <dbReference type="Pfam" id="PF01266"/>
    </source>
</evidence>
<dbReference type="Pfam" id="PF01266">
    <property type="entry name" value="DAO"/>
    <property type="match status" value="1"/>
</dbReference>
<evidence type="ECO:0000256" key="1">
    <source>
        <dbReference type="SAM" id="MobiDB-lite"/>
    </source>
</evidence>
<dbReference type="AlphaFoldDB" id="A0AAW1PSS5"/>
<dbReference type="GO" id="GO:0005737">
    <property type="term" value="C:cytoplasm"/>
    <property type="evidence" value="ECO:0007669"/>
    <property type="project" value="TreeGrafter"/>
</dbReference>
<dbReference type="Proteomes" id="UP001489004">
    <property type="component" value="Unassembled WGS sequence"/>
</dbReference>
<dbReference type="InterPro" id="IPR006076">
    <property type="entry name" value="FAD-dep_OxRdtase"/>
</dbReference>
<name>A0AAW1PSS5_9CHLO</name>
<proteinExistence type="predicted"/>
<dbReference type="InterPro" id="IPR036188">
    <property type="entry name" value="FAD/NAD-bd_sf"/>
</dbReference>
<keyword evidence="4" id="KW-1185">Reference proteome</keyword>
<evidence type="ECO:0000313" key="4">
    <source>
        <dbReference type="Proteomes" id="UP001489004"/>
    </source>
</evidence>
<evidence type="ECO:0000313" key="3">
    <source>
        <dbReference type="EMBL" id="KAK9811445.1"/>
    </source>
</evidence>
<protein>
    <recommendedName>
        <fullName evidence="2">FAD dependent oxidoreductase domain-containing protein</fullName>
    </recommendedName>
</protein>
<feature type="region of interest" description="Disordered" evidence="1">
    <location>
        <begin position="1"/>
        <end position="37"/>
    </location>
</feature>
<organism evidence="3 4">
    <name type="scientific">[Myrmecia] bisecta</name>
    <dbReference type="NCBI Taxonomy" id="41462"/>
    <lineage>
        <taxon>Eukaryota</taxon>
        <taxon>Viridiplantae</taxon>
        <taxon>Chlorophyta</taxon>
        <taxon>core chlorophytes</taxon>
        <taxon>Trebouxiophyceae</taxon>
        <taxon>Trebouxiales</taxon>
        <taxon>Trebouxiaceae</taxon>
        <taxon>Myrmecia</taxon>
    </lineage>
</organism>
<reference evidence="3 4" key="1">
    <citation type="journal article" date="2024" name="Nat. Commun.">
        <title>Phylogenomics reveals the evolutionary origins of lichenization in chlorophyte algae.</title>
        <authorList>
            <person name="Puginier C."/>
            <person name="Libourel C."/>
            <person name="Otte J."/>
            <person name="Skaloud P."/>
            <person name="Haon M."/>
            <person name="Grisel S."/>
            <person name="Petersen M."/>
            <person name="Berrin J.G."/>
            <person name="Delaux P.M."/>
            <person name="Dal Grande F."/>
            <person name="Keller J."/>
        </authorList>
    </citation>
    <scope>NUCLEOTIDE SEQUENCE [LARGE SCALE GENOMIC DNA]</scope>
    <source>
        <strain evidence="3 4">SAG 2043</strain>
    </source>
</reference>
<dbReference type="Gene3D" id="3.30.9.10">
    <property type="entry name" value="D-Amino Acid Oxidase, subunit A, domain 2"/>
    <property type="match status" value="1"/>
</dbReference>
<dbReference type="Gene3D" id="3.50.50.60">
    <property type="entry name" value="FAD/NAD(P)-binding domain"/>
    <property type="match status" value="1"/>
</dbReference>
<dbReference type="EMBL" id="JALJOR010000009">
    <property type="protein sequence ID" value="KAK9811445.1"/>
    <property type="molecule type" value="Genomic_DNA"/>
</dbReference>